<keyword evidence="2" id="KW-1185">Reference proteome</keyword>
<accession>A0A8H2QFK2</accession>
<protein>
    <submittedName>
        <fullName evidence="1">SRPBCC family protein</fullName>
    </submittedName>
</protein>
<comment type="caution">
    <text evidence="1">The sequence shown here is derived from an EMBL/GenBank/DDBJ whole genome shotgun (WGS) entry which is preliminary data.</text>
</comment>
<organism evidence="1 2">
    <name type="scientific">Bizionia saleffrena</name>
    <dbReference type="NCBI Taxonomy" id="291189"/>
    <lineage>
        <taxon>Bacteria</taxon>
        <taxon>Pseudomonadati</taxon>
        <taxon>Bacteroidota</taxon>
        <taxon>Flavobacteriia</taxon>
        <taxon>Flavobacteriales</taxon>
        <taxon>Flavobacteriaceae</taxon>
        <taxon>Bizionia</taxon>
    </lineage>
</organism>
<dbReference type="Gene3D" id="3.30.530.20">
    <property type="match status" value="1"/>
</dbReference>
<dbReference type="InterPro" id="IPR023393">
    <property type="entry name" value="START-like_dom_sf"/>
</dbReference>
<dbReference type="AlphaFoldDB" id="A0A8H2QFK2"/>
<dbReference type="RefSeq" id="WP_148367994.1">
    <property type="nucleotide sequence ID" value="NZ_VSKM01000001.1"/>
</dbReference>
<dbReference type="SUPFAM" id="SSF55961">
    <property type="entry name" value="Bet v1-like"/>
    <property type="match status" value="1"/>
</dbReference>
<name>A0A8H2QFK2_9FLAO</name>
<reference evidence="1 2" key="1">
    <citation type="submission" date="2019-08" db="EMBL/GenBank/DDBJ databases">
        <title>Genomes of Antarctic Bizionia species.</title>
        <authorList>
            <person name="Bowman J.P."/>
        </authorList>
    </citation>
    <scope>NUCLEOTIDE SEQUENCE [LARGE SCALE GENOMIC DNA]</scope>
    <source>
        <strain evidence="1 2">HFD</strain>
    </source>
</reference>
<dbReference type="EMBL" id="VSKM01000001">
    <property type="protein sequence ID" value="TYB80102.1"/>
    <property type="molecule type" value="Genomic_DNA"/>
</dbReference>
<proteinExistence type="predicted"/>
<sequence>MKYTHTIIINISLPEFVKVLTDYNALKYWQRGFISFEHLSGDFSRVGGKIKQNYNFGKDSISVIQTVTHSNLPYEIFVNYDTEGMCNRQKNHFSQLSENQIKWVCKTQCIPTSLYTRMLTVFMPRVFKKQTAIYLNDFKNYAEKGLSVNNEKT</sequence>
<gene>
    <name evidence="1" type="ORF">ES676_00065</name>
</gene>
<dbReference type="Proteomes" id="UP000323324">
    <property type="component" value="Unassembled WGS sequence"/>
</dbReference>
<evidence type="ECO:0000313" key="1">
    <source>
        <dbReference type="EMBL" id="TYB80102.1"/>
    </source>
</evidence>
<dbReference type="CDD" id="cd07812">
    <property type="entry name" value="SRPBCC"/>
    <property type="match status" value="1"/>
</dbReference>
<evidence type="ECO:0000313" key="2">
    <source>
        <dbReference type="Proteomes" id="UP000323324"/>
    </source>
</evidence>